<keyword evidence="2" id="KW-1185">Reference proteome</keyword>
<dbReference type="AlphaFoldDB" id="A0A1G7W0B2"/>
<gene>
    <name evidence="1" type="ORF">SAMN04487974_105125</name>
</gene>
<evidence type="ECO:0000313" key="1">
    <source>
        <dbReference type="EMBL" id="SDG65455.1"/>
    </source>
</evidence>
<dbReference type="EMBL" id="FNCS01000005">
    <property type="protein sequence ID" value="SDG65455.1"/>
    <property type="molecule type" value="Genomic_DNA"/>
</dbReference>
<evidence type="ECO:0000313" key="2">
    <source>
        <dbReference type="Proteomes" id="UP000199495"/>
    </source>
</evidence>
<dbReference type="STRING" id="440168.SAMN04487974_105125"/>
<sequence length="75" mass="8761">MVAYRDNSIFARFKTRTPQPVLDGPEPEWRENMRDMGLMLSGIYQDLRGDAGDSYGHFRRWLVGGMRKFFASRSD</sequence>
<dbReference type="RefSeq" id="WP_090596010.1">
    <property type="nucleotide sequence ID" value="NZ_FNCS01000005.1"/>
</dbReference>
<proteinExistence type="predicted"/>
<name>A0A1G7W0B2_9HYPH</name>
<organism evidence="1 2">
    <name type="scientific">Pelagibacterium luteolum</name>
    <dbReference type="NCBI Taxonomy" id="440168"/>
    <lineage>
        <taxon>Bacteria</taxon>
        <taxon>Pseudomonadati</taxon>
        <taxon>Pseudomonadota</taxon>
        <taxon>Alphaproteobacteria</taxon>
        <taxon>Hyphomicrobiales</taxon>
        <taxon>Devosiaceae</taxon>
        <taxon>Pelagibacterium</taxon>
    </lineage>
</organism>
<protein>
    <submittedName>
        <fullName evidence="1">Uncharacterized protein</fullName>
    </submittedName>
</protein>
<accession>A0A1G7W0B2</accession>
<dbReference type="Proteomes" id="UP000199495">
    <property type="component" value="Unassembled WGS sequence"/>
</dbReference>
<dbReference type="OrthoDB" id="7961246at2"/>
<reference evidence="1 2" key="1">
    <citation type="submission" date="2016-10" db="EMBL/GenBank/DDBJ databases">
        <authorList>
            <person name="de Groot N.N."/>
        </authorList>
    </citation>
    <scope>NUCLEOTIDE SEQUENCE [LARGE SCALE GENOMIC DNA]</scope>
    <source>
        <strain evidence="1 2">CGMCC 1.10267</strain>
    </source>
</reference>